<feature type="chain" id="PRO_5015578156" description="Pilus assembly protein" evidence="1">
    <location>
        <begin position="27"/>
        <end position="252"/>
    </location>
</feature>
<dbReference type="Gene3D" id="2.60.40.10">
    <property type="entry name" value="Immunoglobulins"/>
    <property type="match status" value="1"/>
</dbReference>
<accession>A0A2S7VRS2</accession>
<evidence type="ECO:0000313" key="3">
    <source>
        <dbReference type="Proteomes" id="UP000238707"/>
    </source>
</evidence>
<protein>
    <recommendedName>
        <fullName evidence="4">Pilus assembly protein</fullName>
    </recommendedName>
</protein>
<dbReference type="AlphaFoldDB" id="A0A2S7VRS2"/>
<evidence type="ECO:0008006" key="4">
    <source>
        <dbReference type="Google" id="ProtNLM"/>
    </source>
</evidence>
<dbReference type="InterPro" id="IPR013783">
    <property type="entry name" value="Ig-like_fold"/>
</dbReference>
<reference evidence="2 3" key="1">
    <citation type="submission" date="2016-12" db="EMBL/GenBank/DDBJ databases">
        <title>Diversity of luminous bacteria.</title>
        <authorList>
            <person name="Yoshizawa S."/>
            <person name="Kogure K."/>
        </authorList>
    </citation>
    <scope>NUCLEOTIDE SEQUENCE [LARGE SCALE GENOMIC DNA]</scope>
    <source>
        <strain evidence="2 3">LC2-408</strain>
    </source>
</reference>
<dbReference type="Proteomes" id="UP000238707">
    <property type="component" value="Unassembled WGS sequence"/>
</dbReference>
<feature type="signal peptide" evidence="1">
    <location>
        <begin position="1"/>
        <end position="26"/>
    </location>
</feature>
<comment type="caution">
    <text evidence="2">The sequence shown here is derived from an EMBL/GenBank/DDBJ whole genome shotgun (WGS) entry which is preliminary data.</text>
</comment>
<name>A0A2S7VRS2_9VIBR</name>
<sequence length="252" mass="28492">MMSNLKNTLISASVLAIILLSSQVYAISIDTMVSFGDSKGKAELVVTNSDSQRQFINVTINKVNLENGDFTFEPYTRNNIEKWEVEATPARTIIDPGFHKKVVVRNILPMSEWSDHEDRIYQLNIIPTPYMSEANGETKNPVLVTFGFAPFVVLPAKQTPPIEYEFTYLGDKVEIFNYGKGYFSASVSSCDDNTEEMEKSECAVSVVVLSGRRLVLELPEKMKNQNKFEVSLISHANKFRVEKTYHFNNPRG</sequence>
<proteinExistence type="predicted"/>
<gene>
    <name evidence="2" type="ORF">BTO10_05270</name>
</gene>
<organism evidence="2 3">
    <name type="scientific">Vibrio chagasii</name>
    <dbReference type="NCBI Taxonomy" id="170679"/>
    <lineage>
        <taxon>Bacteria</taxon>
        <taxon>Pseudomonadati</taxon>
        <taxon>Pseudomonadota</taxon>
        <taxon>Gammaproteobacteria</taxon>
        <taxon>Vibrionales</taxon>
        <taxon>Vibrionaceae</taxon>
        <taxon>Vibrio</taxon>
    </lineage>
</organism>
<keyword evidence="1" id="KW-0732">Signal</keyword>
<evidence type="ECO:0000256" key="1">
    <source>
        <dbReference type="SAM" id="SignalP"/>
    </source>
</evidence>
<dbReference type="EMBL" id="MSCI01000001">
    <property type="protein sequence ID" value="PQJ64201.1"/>
    <property type="molecule type" value="Genomic_DNA"/>
</dbReference>
<dbReference type="RefSeq" id="WP_105023828.1">
    <property type="nucleotide sequence ID" value="NZ_MSCI01000001.1"/>
</dbReference>
<evidence type="ECO:0000313" key="2">
    <source>
        <dbReference type="EMBL" id="PQJ64201.1"/>
    </source>
</evidence>
<keyword evidence="3" id="KW-1185">Reference proteome</keyword>